<gene>
    <name evidence="2" type="ORF">ITP53_48830</name>
</gene>
<evidence type="ECO:0000313" key="2">
    <source>
        <dbReference type="EMBL" id="MBF8193453.1"/>
    </source>
</evidence>
<keyword evidence="1" id="KW-0732">Signal</keyword>
<reference evidence="2" key="1">
    <citation type="submission" date="2020-11" db="EMBL/GenBank/DDBJ databases">
        <title>Whole-genome analyses of Nonomuraea sp. K274.</title>
        <authorList>
            <person name="Veyisoglu A."/>
        </authorList>
    </citation>
    <scope>NUCLEOTIDE SEQUENCE</scope>
    <source>
        <strain evidence="2">K274</strain>
    </source>
</reference>
<evidence type="ECO:0000313" key="3">
    <source>
        <dbReference type="Proteomes" id="UP000605361"/>
    </source>
</evidence>
<evidence type="ECO:0000256" key="1">
    <source>
        <dbReference type="SAM" id="SignalP"/>
    </source>
</evidence>
<accession>A0A931AK96</accession>
<name>A0A931AK96_9ACTN</name>
<proteinExistence type="predicted"/>
<dbReference type="RefSeq" id="WP_195902317.1">
    <property type="nucleotide sequence ID" value="NZ_JADOGI010000285.1"/>
</dbReference>
<organism evidence="2 3">
    <name type="scientific">Nonomuraea cypriaca</name>
    <dbReference type="NCBI Taxonomy" id="1187855"/>
    <lineage>
        <taxon>Bacteria</taxon>
        <taxon>Bacillati</taxon>
        <taxon>Actinomycetota</taxon>
        <taxon>Actinomycetes</taxon>
        <taxon>Streptosporangiales</taxon>
        <taxon>Streptosporangiaceae</taxon>
        <taxon>Nonomuraea</taxon>
    </lineage>
</organism>
<keyword evidence="3" id="KW-1185">Reference proteome</keyword>
<dbReference type="EMBL" id="JADOGI010000285">
    <property type="protein sequence ID" value="MBF8193453.1"/>
    <property type="molecule type" value="Genomic_DNA"/>
</dbReference>
<dbReference type="AlphaFoldDB" id="A0A931AK96"/>
<feature type="chain" id="PRO_5037895111" evidence="1">
    <location>
        <begin position="27"/>
        <end position="156"/>
    </location>
</feature>
<dbReference type="Proteomes" id="UP000605361">
    <property type="component" value="Unassembled WGS sequence"/>
</dbReference>
<protein>
    <submittedName>
        <fullName evidence="2">Uncharacterized protein</fullName>
    </submittedName>
</protein>
<sequence>MRKSTTTIILGAALSIGGIMVNPAYAAASAVTPERVCGSGFARVAHSKQAVKTHSKRVLGYVYLLYNRRTGYNCVTTIKTSNVGIPTFTMATITTQTRGANSRTGGENEGRSVKHYLGPVKTYGKGRCVSYMGRIRDDGRDAAEGKSRWKDWGNCG</sequence>
<feature type="signal peptide" evidence="1">
    <location>
        <begin position="1"/>
        <end position="26"/>
    </location>
</feature>
<comment type="caution">
    <text evidence="2">The sequence shown here is derived from an EMBL/GenBank/DDBJ whole genome shotgun (WGS) entry which is preliminary data.</text>
</comment>